<dbReference type="InterPro" id="IPR025874">
    <property type="entry name" value="DZR"/>
</dbReference>
<keyword evidence="2" id="KW-0812">Transmembrane</keyword>
<keyword evidence="2" id="KW-0472">Membrane</keyword>
<proteinExistence type="predicted"/>
<feature type="region of interest" description="Disordered" evidence="1">
    <location>
        <begin position="128"/>
        <end position="149"/>
    </location>
</feature>
<dbReference type="EMBL" id="PPUT01000029">
    <property type="protein sequence ID" value="RDC42438.1"/>
    <property type="molecule type" value="Genomic_DNA"/>
</dbReference>
<keyword evidence="2" id="KW-1133">Transmembrane helix</keyword>
<evidence type="ECO:0000256" key="1">
    <source>
        <dbReference type="SAM" id="MobiDB-lite"/>
    </source>
</evidence>
<dbReference type="InterPro" id="IPR038434">
    <property type="entry name" value="YARHG_sf"/>
</dbReference>
<name>A0A369NYB2_9ACTN</name>
<dbReference type="AlphaFoldDB" id="A0A369NYB2"/>
<evidence type="ECO:0000313" key="5">
    <source>
        <dbReference type="Proteomes" id="UP000253805"/>
    </source>
</evidence>
<gene>
    <name evidence="4" type="ORF">C1850_09785</name>
</gene>
<dbReference type="PANTHER" id="PTHR40038">
    <property type="entry name" value="MEMBRANE-ASSOCIATED PROTEIN TCAA"/>
    <property type="match status" value="1"/>
</dbReference>
<feature type="region of interest" description="Disordered" evidence="1">
    <location>
        <begin position="197"/>
        <end position="261"/>
    </location>
</feature>
<evidence type="ECO:0000256" key="2">
    <source>
        <dbReference type="SAM" id="Phobius"/>
    </source>
</evidence>
<feature type="domain" description="YARHG" evidence="3">
    <location>
        <begin position="256"/>
        <end position="343"/>
    </location>
</feature>
<protein>
    <recommendedName>
        <fullName evidence="3">YARHG domain-containing protein</fullName>
    </recommendedName>
</protein>
<feature type="transmembrane region" description="Helical" evidence="2">
    <location>
        <begin position="156"/>
        <end position="179"/>
    </location>
</feature>
<dbReference type="InterPro" id="IPR025582">
    <property type="entry name" value="YARHG_dom"/>
</dbReference>
<dbReference type="PANTHER" id="PTHR40038:SF1">
    <property type="entry name" value="MEMBRANE-ASSOCIATED PROTEIN TCAA"/>
    <property type="match status" value="1"/>
</dbReference>
<dbReference type="Pfam" id="PF13308">
    <property type="entry name" value="YARHG"/>
    <property type="match status" value="1"/>
</dbReference>
<feature type="compositionally biased region" description="Acidic residues" evidence="1">
    <location>
        <begin position="208"/>
        <end position="222"/>
    </location>
</feature>
<comment type="caution">
    <text evidence="4">The sequence shown here is derived from an EMBL/GenBank/DDBJ whole genome shotgun (WGS) entry which is preliminary data.</text>
</comment>
<dbReference type="SMART" id="SM01324">
    <property type="entry name" value="YARHG"/>
    <property type="match status" value="1"/>
</dbReference>
<reference evidence="4 5" key="1">
    <citation type="journal article" date="2018" name="Elife">
        <title>Discovery and characterization of a prevalent human gut bacterial enzyme sufficient for the inactivation of a family of plant toxins.</title>
        <authorList>
            <person name="Koppel N."/>
            <person name="Bisanz J.E."/>
            <person name="Pandelia M.E."/>
            <person name="Turnbaugh P.J."/>
            <person name="Balskus E.P."/>
        </authorList>
    </citation>
    <scope>NUCLEOTIDE SEQUENCE [LARGE SCALE GENOMIC DNA]</scope>
    <source>
        <strain evidence="4 5">OB21 GAM 11</strain>
    </source>
</reference>
<dbReference type="Gene3D" id="1.20.58.1690">
    <property type="match status" value="1"/>
</dbReference>
<evidence type="ECO:0000313" key="4">
    <source>
        <dbReference type="EMBL" id="RDC42438.1"/>
    </source>
</evidence>
<feature type="region of interest" description="Disordered" evidence="1">
    <location>
        <begin position="60"/>
        <end position="80"/>
    </location>
</feature>
<evidence type="ECO:0000259" key="3">
    <source>
        <dbReference type="SMART" id="SM01324"/>
    </source>
</evidence>
<accession>A0A369NYB2</accession>
<dbReference type="Pfam" id="PF12773">
    <property type="entry name" value="DZR"/>
    <property type="match status" value="1"/>
</dbReference>
<feature type="compositionally biased region" description="Basic and acidic residues" evidence="1">
    <location>
        <begin position="136"/>
        <end position="148"/>
    </location>
</feature>
<dbReference type="Proteomes" id="UP000253805">
    <property type="component" value="Unassembled WGS sequence"/>
</dbReference>
<sequence length="350" mass="37037">MERRGDEHGLRRHGDPLQAIGQSESTIRRRMSMFCTRCGKDIKEGNRFCEGCGALAPQGEGRSASPAAATRPLASVGDSSTMPLPVMAGMSDDRNPSSTASKAFCTGCGASLQEGTAFCTRCGKAVSGADAPLPQRSRDGASKAESSKKSSSNKGLIIGLVAAGVVLLVAAGVVLYLLFGQSAQSIEPVAADAPAASVETPQKASNAAEEDAATYDELESGEEPPATRGSAEPETSIDEATAPEPAPAPVEEPTASEYMLPDSDTRAYTTSELSALSDWELFVARNEIFARHGRGFQNPELAQYFGEKSWYTQRYSPEEFDAMSSPLSAVEKQNTETMLALEQSRGSQYL</sequence>
<organism evidence="4 5">
    <name type="scientific">Adlercreutzia equolifaciens subsp. celatus</name>
    <dbReference type="NCBI Taxonomy" id="394340"/>
    <lineage>
        <taxon>Bacteria</taxon>
        <taxon>Bacillati</taxon>
        <taxon>Actinomycetota</taxon>
        <taxon>Coriobacteriia</taxon>
        <taxon>Eggerthellales</taxon>
        <taxon>Eggerthellaceae</taxon>
        <taxon>Adlercreutzia</taxon>
    </lineage>
</organism>